<gene>
    <name evidence="3" type="ORF">IV203_004261</name>
</gene>
<feature type="compositionally biased region" description="Polar residues" evidence="1">
    <location>
        <begin position="153"/>
        <end position="169"/>
    </location>
</feature>
<feature type="compositionally biased region" description="Pro residues" evidence="1">
    <location>
        <begin position="122"/>
        <end position="131"/>
    </location>
</feature>
<dbReference type="AlphaFoldDB" id="A0A9K3L3E9"/>
<feature type="region of interest" description="Disordered" evidence="1">
    <location>
        <begin position="406"/>
        <end position="433"/>
    </location>
</feature>
<organism evidence="3 4">
    <name type="scientific">Nitzschia inconspicua</name>
    <dbReference type="NCBI Taxonomy" id="303405"/>
    <lineage>
        <taxon>Eukaryota</taxon>
        <taxon>Sar</taxon>
        <taxon>Stramenopiles</taxon>
        <taxon>Ochrophyta</taxon>
        <taxon>Bacillariophyta</taxon>
        <taxon>Bacillariophyceae</taxon>
        <taxon>Bacillariophycidae</taxon>
        <taxon>Bacillariales</taxon>
        <taxon>Bacillariaceae</taxon>
        <taxon>Nitzschia</taxon>
    </lineage>
</organism>
<feature type="region of interest" description="Disordered" evidence="1">
    <location>
        <begin position="454"/>
        <end position="488"/>
    </location>
</feature>
<reference evidence="3" key="2">
    <citation type="submission" date="2021-04" db="EMBL/GenBank/DDBJ databases">
        <authorList>
            <person name="Podell S."/>
        </authorList>
    </citation>
    <scope>NUCLEOTIDE SEQUENCE</scope>
    <source>
        <strain evidence="3">Hildebrandi</strain>
    </source>
</reference>
<dbReference type="EMBL" id="JAGRRH010000016">
    <property type="protein sequence ID" value="KAG7354905.1"/>
    <property type="molecule type" value="Genomic_DNA"/>
</dbReference>
<dbReference type="Proteomes" id="UP000693970">
    <property type="component" value="Unassembled WGS sequence"/>
</dbReference>
<accession>A0A9K3L3E9</accession>
<evidence type="ECO:0000256" key="1">
    <source>
        <dbReference type="SAM" id="MobiDB-lite"/>
    </source>
</evidence>
<feature type="signal peptide" evidence="2">
    <location>
        <begin position="1"/>
        <end position="28"/>
    </location>
</feature>
<comment type="caution">
    <text evidence="3">The sequence shown here is derived from an EMBL/GenBank/DDBJ whole genome shotgun (WGS) entry which is preliminary data.</text>
</comment>
<evidence type="ECO:0000256" key="2">
    <source>
        <dbReference type="SAM" id="SignalP"/>
    </source>
</evidence>
<feature type="compositionally biased region" description="Basic and acidic residues" evidence="1">
    <location>
        <begin position="206"/>
        <end position="216"/>
    </location>
</feature>
<keyword evidence="4" id="KW-1185">Reference proteome</keyword>
<feature type="compositionally biased region" description="Low complexity" evidence="1">
    <location>
        <begin position="217"/>
        <end position="241"/>
    </location>
</feature>
<reference evidence="3" key="1">
    <citation type="journal article" date="2021" name="Sci. Rep.">
        <title>Diploid genomic architecture of Nitzschia inconspicua, an elite biomass production diatom.</title>
        <authorList>
            <person name="Oliver A."/>
            <person name="Podell S."/>
            <person name="Pinowska A."/>
            <person name="Traller J.C."/>
            <person name="Smith S.R."/>
            <person name="McClure R."/>
            <person name="Beliaev A."/>
            <person name="Bohutskyi P."/>
            <person name="Hill E.A."/>
            <person name="Rabines A."/>
            <person name="Zheng H."/>
            <person name="Allen L.Z."/>
            <person name="Kuo A."/>
            <person name="Grigoriev I.V."/>
            <person name="Allen A.E."/>
            <person name="Hazlebeck D."/>
            <person name="Allen E.E."/>
        </authorList>
    </citation>
    <scope>NUCLEOTIDE SEQUENCE</scope>
    <source>
        <strain evidence="3">Hildebrandi</strain>
    </source>
</reference>
<name>A0A9K3L3E9_9STRA</name>
<keyword evidence="2" id="KW-0732">Signal</keyword>
<feature type="compositionally biased region" description="Polar residues" evidence="1">
    <location>
        <begin position="88"/>
        <end position="99"/>
    </location>
</feature>
<evidence type="ECO:0000313" key="3">
    <source>
        <dbReference type="EMBL" id="KAG7354905.1"/>
    </source>
</evidence>
<feature type="chain" id="PRO_5039918070" evidence="2">
    <location>
        <begin position="29"/>
        <end position="488"/>
    </location>
</feature>
<protein>
    <submittedName>
        <fullName evidence="3">Uncharacterized protein</fullName>
    </submittedName>
</protein>
<dbReference type="OrthoDB" id="48811at2759"/>
<feature type="region of interest" description="Disordered" evidence="1">
    <location>
        <begin position="265"/>
        <end position="284"/>
    </location>
</feature>
<evidence type="ECO:0000313" key="4">
    <source>
        <dbReference type="Proteomes" id="UP000693970"/>
    </source>
</evidence>
<feature type="compositionally biased region" description="Pro residues" evidence="1">
    <location>
        <begin position="100"/>
        <end position="112"/>
    </location>
</feature>
<feature type="compositionally biased region" description="Polar residues" evidence="1">
    <location>
        <begin position="51"/>
        <end position="70"/>
    </location>
</feature>
<proteinExistence type="predicted"/>
<feature type="region of interest" description="Disordered" evidence="1">
    <location>
        <begin position="47"/>
        <end position="241"/>
    </location>
</feature>
<feature type="compositionally biased region" description="Basic and acidic residues" evidence="1">
    <location>
        <begin position="185"/>
        <end position="199"/>
    </location>
</feature>
<sequence length="488" mass="55121">MPLLRLSISAAPLWVLLLAAVATPRVRSFIPLRKNFVENTHRLAPRPLSTIPLTSTPFSGSGWDNDNFLESLSKPLEEPPSWGPPLPSTFSPDTASSNLSPPPTNFQPPIPQPQQSETWTYSPPPPPPPSPSSQINAQQDQHYNPYPVPPELQESSASVPNANESSNPSDDLPTADIEGALLTPEMKEKIKVTNEKPGEEASQGGERFRKLMERARQQQQQQQLQQTYQTLPSQQSPSLFQISPDAMNLPVEDQARLFRELMARQQQMHPPQHVTPQQQHSYQTDPYQQQYAQMMQQYQQPPTLPPPLPSQQYEQQYLQQSPSLCSSASQSQYSQLRTQQMAPNVIYSPETSPYPNYLEPGVGFDGRKIGRNRDADTISNASDAYFAQLKRDSTTRNLARYAGDERKANEIFHDPAIQDIQPPPSNPHLDERRQRERDMLETVPEEMLVFQEYDDQRASDKTYSGVSYKDKVAQLKARRNNTNNGNNA</sequence>